<proteinExistence type="predicted"/>
<keyword evidence="8" id="KW-1185">Reference proteome</keyword>
<dbReference type="InterPro" id="IPR036259">
    <property type="entry name" value="MFS_trans_sf"/>
</dbReference>
<dbReference type="PANTHER" id="PTHR23513">
    <property type="entry name" value="INTEGRAL MEMBRANE EFFLUX PROTEIN-RELATED"/>
    <property type="match status" value="1"/>
</dbReference>
<dbReference type="Gene3D" id="1.20.1250.20">
    <property type="entry name" value="MFS general substrate transporter like domains"/>
    <property type="match status" value="1"/>
</dbReference>
<accession>A0AA41U3G8</accession>
<dbReference type="Proteomes" id="UP001165378">
    <property type="component" value="Unassembled WGS sequence"/>
</dbReference>
<keyword evidence="5 6" id="KW-0472">Membrane</keyword>
<comment type="subcellular location">
    <subcellularLocation>
        <location evidence="1">Cell membrane</location>
        <topology evidence="1">Multi-pass membrane protein</topology>
    </subcellularLocation>
</comment>
<comment type="caution">
    <text evidence="7">The sequence shown here is derived from an EMBL/GenBank/DDBJ whole genome shotgun (WGS) entry which is preliminary data.</text>
</comment>
<feature type="transmembrane region" description="Helical" evidence="6">
    <location>
        <begin position="99"/>
        <end position="118"/>
    </location>
</feature>
<dbReference type="Pfam" id="PF07690">
    <property type="entry name" value="MFS_1"/>
    <property type="match status" value="1"/>
</dbReference>
<dbReference type="GO" id="GO:0022857">
    <property type="term" value="F:transmembrane transporter activity"/>
    <property type="evidence" value="ECO:0007669"/>
    <property type="project" value="InterPro"/>
</dbReference>
<evidence type="ECO:0000256" key="3">
    <source>
        <dbReference type="ARBA" id="ARBA00022692"/>
    </source>
</evidence>
<evidence type="ECO:0000256" key="1">
    <source>
        <dbReference type="ARBA" id="ARBA00004651"/>
    </source>
</evidence>
<feature type="transmembrane region" description="Helical" evidence="6">
    <location>
        <begin position="213"/>
        <end position="238"/>
    </location>
</feature>
<keyword evidence="2" id="KW-1003">Cell membrane</keyword>
<organism evidence="7 8">
    <name type="scientific">Yinghuangia soli</name>
    <dbReference type="NCBI Taxonomy" id="2908204"/>
    <lineage>
        <taxon>Bacteria</taxon>
        <taxon>Bacillati</taxon>
        <taxon>Actinomycetota</taxon>
        <taxon>Actinomycetes</taxon>
        <taxon>Kitasatosporales</taxon>
        <taxon>Streptomycetaceae</taxon>
        <taxon>Yinghuangia</taxon>
    </lineage>
</organism>
<evidence type="ECO:0000256" key="4">
    <source>
        <dbReference type="ARBA" id="ARBA00022989"/>
    </source>
</evidence>
<gene>
    <name evidence="7" type="ORF">LZ495_36775</name>
</gene>
<evidence type="ECO:0000256" key="6">
    <source>
        <dbReference type="SAM" id="Phobius"/>
    </source>
</evidence>
<dbReference type="RefSeq" id="WP_235057511.1">
    <property type="nucleotide sequence ID" value="NZ_JAKFHA010000038.1"/>
</dbReference>
<sequence>MQKRFALWSYLGGVLAARTGNEMSGPALLLAGLAATGSAASASALLAGLTISAAVGGPLFGVLLDRSARPGRLLAAAIASYAAALGVIVACLGKLPIPFVVLIAVLGGLVGPALSGGWTAQMPLLVDAKTMPRATAYDAMTYNFSSLVGPALAALVVGLSGGPVGVAAAVGLICCSLPRAWTLPSRTKSAEQPHTSVAADLGVGFRAIFGTRLLARATIASVIVCAAEGMLIACTPLLGEQSLGSAENGALLLSVVAAAALAANAALARRPHWMRPDTVIWVSDLVLAGALLLCAVGGVGWLIAAAVLVGIGEGPQMTALFAIRHREAPERLRGQVFTTGASLKITGFALGAALAGPIATWSLRGALITSAALSLTAAAAFAIATKTRRPSRPVPIRTG</sequence>
<feature type="transmembrane region" description="Helical" evidence="6">
    <location>
        <begin position="73"/>
        <end position="93"/>
    </location>
</feature>
<dbReference type="SUPFAM" id="SSF103473">
    <property type="entry name" value="MFS general substrate transporter"/>
    <property type="match status" value="1"/>
</dbReference>
<dbReference type="InterPro" id="IPR011701">
    <property type="entry name" value="MFS"/>
</dbReference>
<dbReference type="AlphaFoldDB" id="A0AA41U3G8"/>
<keyword evidence="4 6" id="KW-1133">Transmembrane helix</keyword>
<evidence type="ECO:0000313" key="7">
    <source>
        <dbReference type="EMBL" id="MCF2532738.1"/>
    </source>
</evidence>
<dbReference type="EMBL" id="JAKFHA010000038">
    <property type="protein sequence ID" value="MCF2532738.1"/>
    <property type="molecule type" value="Genomic_DNA"/>
</dbReference>
<dbReference type="PANTHER" id="PTHR23513:SF11">
    <property type="entry name" value="STAPHYLOFERRIN A TRANSPORTER"/>
    <property type="match status" value="1"/>
</dbReference>
<evidence type="ECO:0000256" key="5">
    <source>
        <dbReference type="ARBA" id="ARBA00023136"/>
    </source>
</evidence>
<feature type="transmembrane region" description="Helical" evidence="6">
    <location>
        <begin position="365"/>
        <end position="384"/>
    </location>
</feature>
<name>A0AA41U3G8_9ACTN</name>
<keyword evidence="3 6" id="KW-0812">Transmembrane</keyword>
<dbReference type="GO" id="GO:0005886">
    <property type="term" value="C:plasma membrane"/>
    <property type="evidence" value="ECO:0007669"/>
    <property type="project" value="UniProtKB-SubCell"/>
</dbReference>
<evidence type="ECO:0000313" key="8">
    <source>
        <dbReference type="Proteomes" id="UP001165378"/>
    </source>
</evidence>
<reference evidence="7" key="1">
    <citation type="submission" date="2022-01" db="EMBL/GenBank/DDBJ databases">
        <title>Genome-Based Taxonomic Classification of the Phylum Actinobacteria.</title>
        <authorList>
            <person name="Gao Y."/>
        </authorList>
    </citation>
    <scope>NUCLEOTIDE SEQUENCE</scope>
    <source>
        <strain evidence="7">KLBMP 8922</strain>
    </source>
</reference>
<protein>
    <submittedName>
        <fullName evidence="7">MFS transporter</fullName>
    </submittedName>
</protein>
<feature type="transmembrane region" description="Helical" evidence="6">
    <location>
        <begin position="250"/>
        <end position="267"/>
    </location>
</feature>
<evidence type="ECO:0000256" key="2">
    <source>
        <dbReference type="ARBA" id="ARBA00022475"/>
    </source>
</evidence>